<organism evidence="2 3">
    <name type="scientific">Panicum miliaceum</name>
    <name type="common">Proso millet</name>
    <name type="synonym">Broomcorn millet</name>
    <dbReference type="NCBI Taxonomy" id="4540"/>
    <lineage>
        <taxon>Eukaryota</taxon>
        <taxon>Viridiplantae</taxon>
        <taxon>Streptophyta</taxon>
        <taxon>Embryophyta</taxon>
        <taxon>Tracheophyta</taxon>
        <taxon>Spermatophyta</taxon>
        <taxon>Magnoliopsida</taxon>
        <taxon>Liliopsida</taxon>
        <taxon>Poales</taxon>
        <taxon>Poaceae</taxon>
        <taxon>PACMAD clade</taxon>
        <taxon>Panicoideae</taxon>
        <taxon>Panicodae</taxon>
        <taxon>Paniceae</taxon>
        <taxon>Panicinae</taxon>
        <taxon>Panicum</taxon>
        <taxon>Panicum sect. Panicum</taxon>
    </lineage>
</organism>
<evidence type="ECO:0000256" key="1">
    <source>
        <dbReference type="SAM" id="Phobius"/>
    </source>
</evidence>
<comment type="caution">
    <text evidence="2">The sequence shown here is derived from an EMBL/GenBank/DDBJ whole genome shotgun (WGS) entry which is preliminary data.</text>
</comment>
<keyword evidence="1" id="KW-0472">Membrane</keyword>
<reference evidence="3" key="1">
    <citation type="journal article" date="2019" name="Nat. Commun.">
        <title>The genome of broomcorn millet.</title>
        <authorList>
            <person name="Zou C."/>
            <person name="Miki D."/>
            <person name="Li D."/>
            <person name="Tang Q."/>
            <person name="Xiao L."/>
            <person name="Rajput S."/>
            <person name="Deng P."/>
            <person name="Jia W."/>
            <person name="Huang R."/>
            <person name="Zhang M."/>
            <person name="Sun Y."/>
            <person name="Hu J."/>
            <person name="Fu X."/>
            <person name="Schnable P.S."/>
            <person name="Li F."/>
            <person name="Zhang H."/>
            <person name="Feng B."/>
            <person name="Zhu X."/>
            <person name="Liu R."/>
            <person name="Schnable J.C."/>
            <person name="Zhu J.-K."/>
            <person name="Zhang H."/>
        </authorList>
    </citation>
    <scope>NUCLEOTIDE SEQUENCE [LARGE SCALE GENOMIC DNA]</scope>
</reference>
<proteinExistence type="predicted"/>
<accession>A0A3L6QTQ2</accession>
<evidence type="ECO:0000313" key="3">
    <source>
        <dbReference type="Proteomes" id="UP000275267"/>
    </source>
</evidence>
<feature type="transmembrane region" description="Helical" evidence="1">
    <location>
        <begin position="57"/>
        <end position="80"/>
    </location>
</feature>
<sequence length="89" mass="9320">MHAEMVLVSSASIWFSCSCQAMDELGDVRPADTAIVPVAIFSISLIQHYGKRVFLAGGWLAAVACMAADAQYAAMISLIVGNGGSARMP</sequence>
<name>A0A3L6QTQ2_PANMI</name>
<protein>
    <submittedName>
        <fullName evidence="2">Uncharacterized protein</fullName>
    </submittedName>
</protein>
<gene>
    <name evidence="2" type="ORF">C2845_PM04G02090</name>
</gene>
<keyword evidence="3" id="KW-1185">Reference proteome</keyword>
<evidence type="ECO:0000313" key="2">
    <source>
        <dbReference type="EMBL" id="RLM86796.1"/>
    </source>
</evidence>
<keyword evidence="1" id="KW-1133">Transmembrane helix</keyword>
<dbReference type="Proteomes" id="UP000275267">
    <property type="component" value="Unassembled WGS sequence"/>
</dbReference>
<dbReference type="EMBL" id="PQIB02000011">
    <property type="protein sequence ID" value="RLM86796.1"/>
    <property type="molecule type" value="Genomic_DNA"/>
</dbReference>
<keyword evidence="1" id="KW-0812">Transmembrane</keyword>
<dbReference type="AlphaFoldDB" id="A0A3L6QTQ2"/>